<sequence>MTREKKLLTIDRLQSLEKHYQKQPKALKRLQAVKLTLTALKQKQLPQKPLPQLLFSKRQLERDPALLPLDEAMSELRETLIQTYGIWFLPNQAFVADLKAYLNGRAVIELCAGNAVLSAALQELGVDAQPVDNLDWQGQDNERPKPWTAVTQADAFSTVTKAIAFKKQFPTGDLPLFLMAWSPNENELDWKILKVLRASGLSFDFVVIGEKNQATNSKRFWQQAELTKPIELNAHYQAFDAFQDAVYQAH</sequence>
<reference evidence="1 2" key="1">
    <citation type="submission" date="2020-02" db="EMBL/GenBank/DDBJ databases">
        <title>Fructobacillus sp. isolated from paper mulberry of Taiwan.</title>
        <authorList>
            <person name="Lin S.-T."/>
        </authorList>
    </citation>
    <scope>NUCLEOTIDE SEQUENCE [LARGE SCALE GENOMIC DNA]</scope>
    <source>
        <strain evidence="1 2">M1-10</strain>
    </source>
</reference>
<keyword evidence="2" id="KW-1185">Reference proteome</keyword>
<dbReference type="Proteomes" id="UP001519418">
    <property type="component" value="Unassembled WGS sequence"/>
</dbReference>
<dbReference type="RefSeq" id="WP_213819137.1">
    <property type="nucleotide sequence ID" value="NZ_JAAMFI010000001.1"/>
</dbReference>
<dbReference type="EMBL" id="JAAMFI010000001">
    <property type="protein sequence ID" value="MBS9334519.1"/>
    <property type="molecule type" value="Genomic_DNA"/>
</dbReference>
<gene>
    <name evidence="1" type="ORF">G6R27_00510</name>
</gene>
<protein>
    <submittedName>
        <fullName evidence="1">SAM-dependent methyltransferase</fullName>
    </submittedName>
</protein>
<evidence type="ECO:0000313" key="1">
    <source>
        <dbReference type="EMBL" id="MBS9334519.1"/>
    </source>
</evidence>
<name>A0ABS5QN56_9LACO</name>
<dbReference type="GO" id="GO:0032259">
    <property type="term" value="P:methylation"/>
    <property type="evidence" value="ECO:0007669"/>
    <property type="project" value="UniProtKB-KW"/>
</dbReference>
<comment type="caution">
    <text evidence="1">The sequence shown here is derived from an EMBL/GenBank/DDBJ whole genome shotgun (WGS) entry which is preliminary data.</text>
</comment>
<keyword evidence="1" id="KW-0808">Transferase</keyword>
<evidence type="ECO:0000313" key="2">
    <source>
        <dbReference type="Proteomes" id="UP001519418"/>
    </source>
</evidence>
<keyword evidence="1" id="KW-0489">Methyltransferase</keyword>
<dbReference type="GO" id="GO:0008168">
    <property type="term" value="F:methyltransferase activity"/>
    <property type="evidence" value="ECO:0007669"/>
    <property type="project" value="UniProtKB-KW"/>
</dbReference>
<organism evidence="1 2">
    <name type="scientific">Fructobacillus papyriferae</name>
    <dbReference type="NCBI Taxonomy" id="2713171"/>
    <lineage>
        <taxon>Bacteria</taxon>
        <taxon>Bacillati</taxon>
        <taxon>Bacillota</taxon>
        <taxon>Bacilli</taxon>
        <taxon>Lactobacillales</taxon>
        <taxon>Lactobacillaceae</taxon>
        <taxon>Fructobacillus</taxon>
    </lineage>
</organism>
<accession>A0ABS5QN56</accession>
<proteinExistence type="predicted"/>